<dbReference type="GO" id="GO:0052621">
    <property type="term" value="F:diguanylate cyclase activity"/>
    <property type="evidence" value="ECO:0007669"/>
    <property type="project" value="UniProtKB-EC"/>
</dbReference>
<evidence type="ECO:0000259" key="2">
    <source>
        <dbReference type="PROSITE" id="PS50887"/>
    </source>
</evidence>
<feature type="domain" description="GGDEF" evidence="2">
    <location>
        <begin position="468"/>
        <end position="601"/>
    </location>
</feature>
<dbReference type="InterPro" id="IPR050469">
    <property type="entry name" value="Diguanylate_Cyclase"/>
</dbReference>
<evidence type="ECO:0000256" key="1">
    <source>
        <dbReference type="SAM" id="Phobius"/>
    </source>
</evidence>
<feature type="transmembrane region" description="Helical" evidence="1">
    <location>
        <begin position="224"/>
        <end position="249"/>
    </location>
</feature>
<organism evidence="3 4">
    <name type="scientific">Kurthia gibsonii</name>
    <dbReference type="NCBI Taxonomy" id="33946"/>
    <lineage>
        <taxon>Bacteria</taxon>
        <taxon>Bacillati</taxon>
        <taxon>Bacillota</taxon>
        <taxon>Bacilli</taxon>
        <taxon>Bacillales</taxon>
        <taxon>Caryophanaceae</taxon>
        <taxon>Kurthia</taxon>
    </lineage>
</organism>
<sequence length="601" mass="68828">MNYRWLYAIFLICFIFLIDPSSASSSEKEVHDLNLNTYLAQQNKASLEGDWRYIEGIRTPNEMEQAYMVLPTTKIPIEFSRLFNRDDASATFSTYIKIPSRFVGQLMAIEIPYEYSAYRLFIGNQEIAKKGKVATDLRYHESQIVPAIGYFTPQSTTIFVTMQVSNDGLIRGGFVENLSLGTAKAISTGITTKVFIHTLLIGCILIVGIFMIFIGAYRIYTRSLYIFGVFCISIALRALFGVPFIYAILWPNFDWLWAIKAEYALTCLSTFFFVWLVYNISNKLFNPLIFYMTQSVVVIVLICVLFLSPVIFQKTFFYAFLIAIPLFAYMGWILIQSTRMKNDLAMNNLIGIVLVCLAVLIDFFNGLGVLHLPPLSFAATAFYVIIQMFFLSKQFSVEVTGRLQLNEQLQQLNHLLDEKIYERTKELEEANERLRELANRDGLTQVYNRHYFNEYMKKTFAEVIKEHASLSMLILDVDDFKKYNDFYGHIEGDQLLQYLASEMSKVVPKEGVLARYGGEEFAIVLPNYSNEQATAIAEKIKWHIQHQNLQHAASDYGFITVSIGVATHECKTQYATVNELINAADQNLYIGKNTGKNKVVY</sequence>
<feature type="transmembrane region" description="Helical" evidence="1">
    <location>
        <begin position="255"/>
        <end position="276"/>
    </location>
</feature>
<gene>
    <name evidence="3" type="ORF">AAF454_00405</name>
</gene>
<dbReference type="CDD" id="cd01949">
    <property type="entry name" value="GGDEF"/>
    <property type="match status" value="1"/>
</dbReference>
<dbReference type="Proteomes" id="UP001398420">
    <property type="component" value="Unassembled WGS sequence"/>
</dbReference>
<keyword evidence="4" id="KW-1185">Reference proteome</keyword>
<dbReference type="Gene3D" id="3.30.70.270">
    <property type="match status" value="1"/>
</dbReference>
<feature type="transmembrane region" description="Helical" evidence="1">
    <location>
        <begin position="375"/>
        <end position="392"/>
    </location>
</feature>
<dbReference type="PROSITE" id="PS50887">
    <property type="entry name" value="GGDEF"/>
    <property type="match status" value="1"/>
</dbReference>
<dbReference type="PANTHER" id="PTHR45138:SF9">
    <property type="entry name" value="DIGUANYLATE CYCLASE DGCM-RELATED"/>
    <property type="match status" value="1"/>
</dbReference>
<keyword evidence="1" id="KW-1133">Transmembrane helix</keyword>
<dbReference type="InterPro" id="IPR029787">
    <property type="entry name" value="Nucleotide_cyclase"/>
</dbReference>
<keyword evidence="3" id="KW-0548">Nucleotidyltransferase</keyword>
<protein>
    <submittedName>
        <fullName evidence="3">Diguanylate cyclase</fullName>
        <ecNumber evidence="3">2.7.7.65</ecNumber>
    </submittedName>
</protein>
<dbReference type="PANTHER" id="PTHR45138">
    <property type="entry name" value="REGULATORY COMPONENTS OF SENSORY TRANSDUCTION SYSTEM"/>
    <property type="match status" value="1"/>
</dbReference>
<feature type="transmembrane region" description="Helical" evidence="1">
    <location>
        <begin position="288"/>
        <end position="310"/>
    </location>
</feature>
<keyword evidence="1" id="KW-0472">Membrane</keyword>
<feature type="transmembrane region" description="Helical" evidence="1">
    <location>
        <begin position="194"/>
        <end position="217"/>
    </location>
</feature>
<dbReference type="RefSeq" id="WP_342302557.1">
    <property type="nucleotide sequence ID" value="NZ_JBCEWA010000001.1"/>
</dbReference>
<dbReference type="EC" id="2.7.7.65" evidence="3"/>
<accession>A0ABU9LJN8</accession>
<dbReference type="SMART" id="SM00267">
    <property type="entry name" value="GGDEF"/>
    <property type="match status" value="1"/>
</dbReference>
<proteinExistence type="predicted"/>
<dbReference type="EMBL" id="JBCEWA010000001">
    <property type="protein sequence ID" value="MEL5986876.1"/>
    <property type="molecule type" value="Genomic_DNA"/>
</dbReference>
<evidence type="ECO:0000313" key="3">
    <source>
        <dbReference type="EMBL" id="MEL5986876.1"/>
    </source>
</evidence>
<reference evidence="3 4" key="1">
    <citation type="submission" date="2024-04" db="EMBL/GenBank/DDBJ databases">
        <authorList>
            <person name="Wu Y.S."/>
            <person name="Zhang L."/>
        </authorList>
    </citation>
    <scope>NUCLEOTIDE SEQUENCE [LARGE SCALE GENOMIC DNA]</scope>
    <source>
        <strain evidence="3 4">KG-01</strain>
    </source>
</reference>
<comment type="caution">
    <text evidence="3">The sequence shown here is derived from an EMBL/GenBank/DDBJ whole genome shotgun (WGS) entry which is preliminary data.</text>
</comment>
<feature type="transmembrane region" description="Helical" evidence="1">
    <location>
        <begin position="316"/>
        <end position="335"/>
    </location>
</feature>
<dbReference type="Pfam" id="PF07695">
    <property type="entry name" value="7TMR-DISM_7TM"/>
    <property type="match status" value="1"/>
</dbReference>
<feature type="transmembrane region" description="Helical" evidence="1">
    <location>
        <begin position="347"/>
        <end position="369"/>
    </location>
</feature>
<dbReference type="InterPro" id="IPR043128">
    <property type="entry name" value="Rev_trsase/Diguanyl_cyclase"/>
</dbReference>
<dbReference type="SUPFAM" id="SSF55073">
    <property type="entry name" value="Nucleotide cyclase"/>
    <property type="match status" value="1"/>
</dbReference>
<dbReference type="InterPro" id="IPR011623">
    <property type="entry name" value="7TMR_DISM_rcpt_extracell_dom1"/>
</dbReference>
<dbReference type="InterPro" id="IPR000160">
    <property type="entry name" value="GGDEF_dom"/>
</dbReference>
<keyword evidence="3" id="KW-0808">Transferase</keyword>
<dbReference type="Pfam" id="PF00990">
    <property type="entry name" value="GGDEF"/>
    <property type="match status" value="1"/>
</dbReference>
<name>A0ABU9LJN8_9BACL</name>
<dbReference type="NCBIfam" id="TIGR00254">
    <property type="entry name" value="GGDEF"/>
    <property type="match status" value="1"/>
</dbReference>
<keyword evidence="1" id="KW-0812">Transmembrane</keyword>
<evidence type="ECO:0000313" key="4">
    <source>
        <dbReference type="Proteomes" id="UP001398420"/>
    </source>
</evidence>